<dbReference type="InterPro" id="IPR001279">
    <property type="entry name" value="Metallo-B-lactamas"/>
</dbReference>
<protein>
    <submittedName>
        <fullName evidence="2">Beta-lactamase related protein</fullName>
    </submittedName>
</protein>
<dbReference type="Gene3D" id="3.60.15.10">
    <property type="entry name" value="Ribonuclease Z/Hydroxyacylglutathione hydrolase-like"/>
    <property type="match status" value="1"/>
</dbReference>
<dbReference type="OrthoDB" id="197151at2157"/>
<evidence type="ECO:0000313" key="3">
    <source>
        <dbReference type="Proteomes" id="UP000509448"/>
    </source>
</evidence>
<dbReference type="SMART" id="SM00849">
    <property type="entry name" value="Lactamase_B"/>
    <property type="match status" value="1"/>
</dbReference>
<dbReference type="PANTHER" id="PTHR42951">
    <property type="entry name" value="METALLO-BETA-LACTAMASE DOMAIN-CONTAINING"/>
    <property type="match status" value="1"/>
</dbReference>
<proteinExistence type="predicted"/>
<name>A0A4P2VDX1_9ARCH</name>
<organism evidence="2 3">
    <name type="scientific">Conexivisphaera calida</name>
    <dbReference type="NCBI Taxonomy" id="1874277"/>
    <lineage>
        <taxon>Archaea</taxon>
        <taxon>Nitrososphaerota</taxon>
        <taxon>Conexivisphaeria</taxon>
        <taxon>Conexivisphaerales</taxon>
        <taxon>Conexivisphaeraceae</taxon>
        <taxon>Conexivisphaera</taxon>
    </lineage>
</organism>
<evidence type="ECO:0000259" key="1">
    <source>
        <dbReference type="SMART" id="SM00849"/>
    </source>
</evidence>
<dbReference type="GeneID" id="55584688"/>
<keyword evidence="3" id="KW-1185">Reference proteome</keyword>
<dbReference type="InterPro" id="IPR037482">
    <property type="entry name" value="ST1585_MBL-fold"/>
</dbReference>
<dbReference type="InterPro" id="IPR050855">
    <property type="entry name" value="NDM-1-like"/>
</dbReference>
<feature type="domain" description="Metallo-beta-lactamase" evidence="1">
    <location>
        <begin position="15"/>
        <end position="212"/>
    </location>
</feature>
<dbReference type="KEGG" id="ccai:NAS2_0878"/>
<dbReference type="CDD" id="cd07726">
    <property type="entry name" value="ST1585-like_MBL-fold"/>
    <property type="match status" value="1"/>
</dbReference>
<dbReference type="AlphaFoldDB" id="A0A4P2VDX1"/>
<dbReference type="EMBL" id="AP018732">
    <property type="protein sequence ID" value="BBE42267.1"/>
    <property type="molecule type" value="Genomic_DNA"/>
</dbReference>
<sequence length="289" mass="31571">MAEVVDLGILGTPPVLSGYLILSHGSGALVDAGSASVAEEYLSRARERSGGARLEYVLITHVHLDHAGGTRRILDAEPGMRAAIYTKGARHLVDPSRLMESSRQVLGGVVDLWEGMEAVDPGRLIQMEDGEELTIGNSTARLVATPGHASHSSAWYLVEDRVLFPGDSAGMLLIGEGGIAWPTAPPPFRMDMFMESLSKLESLDPRIICVPHYGCTRRAREYLESTRRIYIEVDRALARVCDEGVRGDSRVLDGVLEILGLREMPRGEPLDDELMRNVRGLPGYSHCSR</sequence>
<dbReference type="Proteomes" id="UP000509448">
    <property type="component" value="Chromosome"/>
</dbReference>
<reference evidence="2 3" key="1">
    <citation type="journal article" date="2019" name="ISME J.">
        <title>Isolation and characterization of a thermophilic sulfur- and iron-reducing thaumarchaeote from a terrestrial acidic hot spring.</title>
        <authorList>
            <person name="Kato S."/>
            <person name="Itoh T."/>
            <person name="Yuki M."/>
            <person name="Nagamori M."/>
            <person name="Ohnishi M."/>
            <person name="Uematsu K."/>
            <person name="Suzuki K."/>
            <person name="Takashina T."/>
            <person name="Ohkuma M."/>
        </authorList>
    </citation>
    <scope>NUCLEOTIDE SEQUENCE [LARGE SCALE GENOMIC DNA]</scope>
    <source>
        <strain evidence="2 3">NAS-02</strain>
    </source>
</reference>
<dbReference type="Pfam" id="PF00753">
    <property type="entry name" value="Lactamase_B"/>
    <property type="match status" value="1"/>
</dbReference>
<dbReference type="RefSeq" id="WP_174448518.1">
    <property type="nucleotide sequence ID" value="NZ_AP018732.1"/>
</dbReference>
<accession>A0A4P2VDX1</accession>
<dbReference type="SUPFAM" id="SSF56281">
    <property type="entry name" value="Metallo-hydrolase/oxidoreductase"/>
    <property type="match status" value="1"/>
</dbReference>
<dbReference type="InterPro" id="IPR036866">
    <property type="entry name" value="RibonucZ/Hydroxyglut_hydro"/>
</dbReference>
<evidence type="ECO:0000313" key="2">
    <source>
        <dbReference type="EMBL" id="BBE42267.1"/>
    </source>
</evidence>
<gene>
    <name evidence="2" type="ORF">NAS2_0878</name>
</gene>
<dbReference type="PANTHER" id="PTHR42951:SF4">
    <property type="entry name" value="ACYL-COENZYME A THIOESTERASE MBLAC2"/>
    <property type="match status" value="1"/>
</dbReference>